<dbReference type="Gene3D" id="1.10.10.2910">
    <property type="match status" value="1"/>
</dbReference>
<dbReference type="AlphaFoldDB" id="A0A3R7EPB1"/>
<evidence type="ECO:0000313" key="2">
    <source>
        <dbReference type="EMBL" id="RKF35917.1"/>
    </source>
</evidence>
<dbReference type="SUPFAM" id="SSF47413">
    <property type="entry name" value="lambda repressor-like DNA-binding domains"/>
    <property type="match status" value="1"/>
</dbReference>
<dbReference type="InterPro" id="IPR001387">
    <property type="entry name" value="Cro/C1-type_HTH"/>
</dbReference>
<dbReference type="InterPro" id="IPR052345">
    <property type="entry name" value="Rad_response_metalloprotease"/>
</dbReference>
<dbReference type="CDD" id="cd00093">
    <property type="entry name" value="HTH_XRE"/>
    <property type="match status" value="1"/>
</dbReference>
<dbReference type="PROSITE" id="PS50943">
    <property type="entry name" value="HTH_CROC1"/>
    <property type="match status" value="1"/>
</dbReference>
<accession>A0A3R7EPB1</accession>
<dbReference type="SMART" id="SM00530">
    <property type="entry name" value="HTH_XRE"/>
    <property type="match status" value="1"/>
</dbReference>
<organism evidence="2 3">
    <name type="scientific">Paraburkholderia fungorum</name>
    <dbReference type="NCBI Taxonomy" id="134537"/>
    <lineage>
        <taxon>Bacteria</taxon>
        <taxon>Pseudomonadati</taxon>
        <taxon>Pseudomonadota</taxon>
        <taxon>Betaproteobacteria</taxon>
        <taxon>Burkholderiales</taxon>
        <taxon>Burkholderiaceae</taxon>
        <taxon>Paraburkholderia</taxon>
    </lineage>
</organism>
<name>A0A3R7EPB1_9BURK</name>
<reference evidence="2 3" key="1">
    <citation type="submission" date="2016-07" db="EMBL/GenBank/DDBJ databases">
        <title>Genome analysis of Burkholderia fungorum ES3-20.</title>
        <authorList>
            <person name="Xu D."/>
            <person name="Yao R."/>
            <person name="Zheng S."/>
        </authorList>
    </citation>
    <scope>NUCLEOTIDE SEQUENCE [LARGE SCALE GENOMIC DNA]</scope>
    <source>
        <strain evidence="2 3">ES3-20</strain>
    </source>
</reference>
<evidence type="ECO:0000259" key="1">
    <source>
        <dbReference type="PROSITE" id="PS50943"/>
    </source>
</evidence>
<gene>
    <name evidence="2" type="ORF">BCY88_09065</name>
</gene>
<sequence length="442" mass="49435">MQSQYDELSSDLKEYEVLKSHRPSQINAATLEDLPAALISARIALDLSQAELARRTGLKEQQIQRYEATNYESATLTRLSEIAKALGVRVAETVFLPQARLDRRSFLDRLSTSGISVDWLTSRLLPPELSTPVDEGEQTVEGTDPSVARSISIVERVFGWDADRLMGVDALKLPREAASLARFKVPAHAEGKKLSAYVVYAHYLAMVIANASRDLPLKELDCKPASFLSAMKKTGKNLDLAGVVDYLWDVGVPVIPLNDSGAFHGACWRVSGRNVIVVKQRSLFESRWLFDLLHEYFHSCQSAGESTFAWIEDADLTSTRRVSAEEQAANRFAADVLLGEKAEVLVAECVDLANGNVSYLKRAVVEIASRHDVSQAHLANYLAYRLSLQKINWWGAAGNLQHRENDPYVIVRDVFFKRFDFARLDEVDRQLLRRALTPSENL</sequence>
<dbReference type="Proteomes" id="UP000283709">
    <property type="component" value="Unassembled WGS sequence"/>
</dbReference>
<dbReference type="Gene3D" id="1.10.260.40">
    <property type="entry name" value="lambda repressor-like DNA-binding domains"/>
    <property type="match status" value="1"/>
</dbReference>
<feature type="domain" description="HTH cro/C1-type" evidence="1">
    <location>
        <begin position="38"/>
        <end position="93"/>
    </location>
</feature>
<dbReference type="Pfam" id="PF01381">
    <property type="entry name" value="HTH_3"/>
    <property type="match status" value="1"/>
</dbReference>
<proteinExistence type="predicted"/>
<dbReference type="PANTHER" id="PTHR43236">
    <property type="entry name" value="ANTITOXIN HIGA1"/>
    <property type="match status" value="1"/>
</dbReference>
<protein>
    <recommendedName>
        <fullName evidence="1">HTH cro/C1-type domain-containing protein</fullName>
    </recommendedName>
</protein>
<evidence type="ECO:0000313" key="3">
    <source>
        <dbReference type="Proteomes" id="UP000283709"/>
    </source>
</evidence>
<comment type="caution">
    <text evidence="2">The sequence shown here is derived from an EMBL/GenBank/DDBJ whole genome shotgun (WGS) entry which is preliminary data.</text>
</comment>
<dbReference type="EMBL" id="MCAS01000045">
    <property type="protein sequence ID" value="RKF35917.1"/>
    <property type="molecule type" value="Genomic_DNA"/>
</dbReference>
<dbReference type="InterPro" id="IPR010982">
    <property type="entry name" value="Lambda_DNA-bd_dom_sf"/>
</dbReference>
<dbReference type="GO" id="GO:0003677">
    <property type="term" value="F:DNA binding"/>
    <property type="evidence" value="ECO:0007669"/>
    <property type="project" value="InterPro"/>
</dbReference>
<dbReference type="PANTHER" id="PTHR43236:SF1">
    <property type="entry name" value="BLL7220 PROTEIN"/>
    <property type="match status" value="1"/>
</dbReference>